<feature type="chain" id="PRO_5017332166" evidence="1">
    <location>
        <begin position="20"/>
        <end position="374"/>
    </location>
</feature>
<keyword evidence="2" id="KW-0496">Mitochondrion</keyword>
<evidence type="ECO:0000256" key="1">
    <source>
        <dbReference type="SAM" id="SignalP"/>
    </source>
</evidence>
<name>A0A386TYP9_9AGAR</name>
<sequence length="374" mass="43265">MSWTLSSFYLFNFILSVDAYSVLNLCSEYLSMVFLIYEKVLSKFSFLNEFSFALKLKLLFIIMLGVLLILFICNELKNIKREPLNSGDNTQEAKLSAHPYMFFMDLYRPYAASMLGVGGYYRKIYENRQAQKKLNPDEELALAKTARRCYRSTQERLMADPVLTADDKGASLIIGSDAVKNWVDTLTFQRLAMIWENKENKILKARIKQINGKELTPRETNLIKDIPEDAPLVPPADSVESFKYREKQYASLNKVLELEGLFEEVRDSSMETFVLAFMCPFPILLFTVLDSLSTESLGIVLGLIFKYLILTCILNLILIFLTKNILERLKPLDNNKINKLRSFLTNREKAEKKLKLYYFLILLISSFLEISSFF</sequence>
<organism evidence="2">
    <name type="scientific">Termitomyces sp</name>
    <dbReference type="NCBI Taxonomy" id="1916073"/>
    <lineage>
        <taxon>Eukaryota</taxon>
        <taxon>Fungi</taxon>
        <taxon>Dikarya</taxon>
        <taxon>Basidiomycota</taxon>
        <taxon>Agaricomycotina</taxon>
        <taxon>Agaricomycetes</taxon>
        <taxon>Agaricomycetidae</taxon>
        <taxon>Agaricales</taxon>
        <taxon>Tricholomatineae</taxon>
        <taxon>Lyophyllaceae</taxon>
        <taxon>Termitomyces</taxon>
    </lineage>
</organism>
<keyword evidence="2" id="KW-0540">Nuclease</keyword>
<dbReference type="AlphaFoldDB" id="A0A386TYP9"/>
<feature type="signal peptide" evidence="1">
    <location>
        <begin position="1"/>
        <end position="19"/>
    </location>
</feature>
<reference evidence="2" key="1">
    <citation type="submission" date="2018-08" db="EMBL/GenBank/DDBJ databases">
        <title>Comparative mitochondrial genomics of the basidiomycete Termitomyces.</title>
        <authorList>
            <person name="Nieuwenhuis M."/>
        </authorList>
    </citation>
    <scope>NUCLEOTIDE SEQUENCE</scope>
    <source>
        <strain evidence="2">T123</strain>
    </source>
</reference>
<accession>A0A386TYP9</accession>
<dbReference type="EMBL" id="MH725798">
    <property type="protein sequence ID" value="AYE93363.1"/>
    <property type="molecule type" value="Genomic_DNA"/>
</dbReference>
<dbReference type="GO" id="GO:0004519">
    <property type="term" value="F:endonuclease activity"/>
    <property type="evidence" value="ECO:0007669"/>
    <property type="project" value="UniProtKB-KW"/>
</dbReference>
<proteinExistence type="predicted"/>
<gene>
    <name evidence="2" type="primary">oi7cox1</name>
    <name evidence="2" type="ORF">C0990_000018</name>
</gene>
<keyword evidence="2" id="KW-0255">Endonuclease</keyword>
<keyword evidence="1" id="KW-0732">Signal</keyword>
<evidence type="ECO:0000313" key="2">
    <source>
        <dbReference type="EMBL" id="AYE93363.1"/>
    </source>
</evidence>
<geneLocation type="mitochondrion" evidence="2"/>
<protein>
    <submittedName>
        <fullName evidence="2">LAGLIDADG homing endonuclease</fullName>
    </submittedName>
</protein>
<keyword evidence="2" id="KW-0378">Hydrolase</keyword>